<organism evidence="2 5">
    <name type="scientific">Rouxiella silvae</name>
    <dbReference type="NCBI Taxonomy" id="1646373"/>
    <lineage>
        <taxon>Bacteria</taxon>
        <taxon>Pseudomonadati</taxon>
        <taxon>Pseudomonadota</taxon>
        <taxon>Gammaproteobacteria</taxon>
        <taxon>Enterobacterales</taxon>
        <taxon>Yersiniaceae</taxon>
        <taxon>Rouxiella</taxon>
    </lineage>
</organism>
<dbReference type="EMBL" id="JADMKS010000006">
    <property type="protein sequence ID" value="MBF6638240.1"/>
    <property type="molecule type" value="Genomic_DNA"/>
</dbReference>
<dbReference type="Proteomes" id="UP000705283">
    <property type="component" value="Unassembled WGS sequence"/>
</dbReference>
<accession>A0AA40X3X9</accession>
<dbReference type="PANTHER" id="PTHR42760">
    <property type="entry name" value="SHORT-CHAIN DEHYDROGENASES/REDUCTASES FAMILY MEMBER"/>
    <property type="match status" value="1"/>
</dbReference>
<dbReference type="InterPro" id="IPR036291">
    <property type="entry name" value="NAD(P)-bd_dom_sf"/>
</dbReference>
<dbReference type="Pfam" id="PF13561">
    <property type="entry name" value="adh_short_C2"/>
    <property type="match status" value="1"/>
</dbReference>
<dbReference type="FunFam" id="3.40.50.720:FF:000084">
    <property type="entry name" value="Short-chain dehydrogenase reductase"/>
    <property type="match status" value="1"/>
</dbReference>
<reference evidence="3 4" key="2">
    <citation type="journal article" date="2017" name="Int. J. Syst. Evol. Microbiol.">
        <title>Rouxiella badensis sp. nov. and Rouxiella silvae sp. nov. isolated from peat bog soil in Germany and emendation of the genus description.</title>
        <authorList>
            <person name="Le Fleche-Mateos A."/>
            <person name="Kugler J.H."/>
            <person name="Hansen S.H."/>
            <person name="Syldatk C."/>
            <person name="Hausmann R."/>
            <person name="Lomprez F."/>
            <person name="Vandenbogaert M."/>
            <person name="Manuguerra J.C."/>
            <person name="Grimont P.A."/>
        </authorList>
    </citation>
    <scope>NUCLEOTIDE SEQUENCE [LARGE SCALE GENOMIC DNA]</scope>
    <source>
        <strain evidence="3 4">213</strain>
    </source>
</reference>
<reference evidence="2" key="4">
    <citation type="submission" date="2022-09" db="EMBL/GenBank/DDBJ databases">
        <title>Rouxiella aceris sp. nov., isolated from tree sap and emended description of the genus Rhouxiella.</title>
        <authorList>
            <person name="Kim I.S."/>
        </authorList>
    </citation>
    <scope>NUCLEOTIDE SEQUENCE</scope>
    <source>
        <strain evidence="2">SAP-2</strain>
    </source>
</reference>
<name>A0AA40X3X9_9GAMM</name>
<dbReference type="PRINTS" id="PR00080">
    <property type="entry name" value="SDRFAMILY"/>
</dbReference>
<dbReference type="RefSeq" id="WP_084982782.1">
    <property type="nucleotide sequence ID" value="NZ_CBCSCF010000001.1"/>
</dbReference>
<dbReference type="Proteomes" id="UP000192722">
    <property type="component" value="Unassembled WGS sequence"/>
</dbReference>
<sequence length="256" mass="26575">MTTSSLLPSFSLAGKCALVTGGSRGIGQALATGLAQAGASVVICGRELSTLEAVANTIIAQGGECRPMLLDMTRPDSFSAAFEAINLDVDILINNAGTEQLCPSFDVDEALWDRIMDTNLKGAFFCAQTAAKRMAARGGGSILNLCSLTSEVGVPGAAAYGASKSAMVGLTHTLATEWASQGIRVNGMGPGYFQTELTAEFYHDAQWCASMRAKIPLGRFGRLEDLVGAAVFLSSPAAAYITGQVLYIDGGFLASI</sequence>
<evidence type="ECO:0000256" key="1">
    <source>
        <dbReference type="ARBA" id="ARBA00006484"/>
    </source>
</evidence>
<comment type="similarity">
    <text evidence="1">Belongs to the short-chain dehydrogenases/reductases (SDR) family.</text>
</comment>
<keyword evidence="4" id="KW-1185">Reference proteome</keyword>
<dbReference type="AlphaFoldDB" id="A0AA40X3X9"/>
<proteinExistence type="inferred from homology"/>
<dbReference type="NCBIfam" id="NF005559">
    <property type="entry name" value="PRK07231.1"/>
    <property type="match status" value="1"/>
</dbReference>
<gene>
    <name evidence="3" type="ORF">BS639_08105</name>
    <name evidence="2" type="ORF">ITX54_16365</name>
</gene>
<reference evidence="3" key="1">
    <citation type="submission" date="2016-12" db="EMBL/GenBank/DDBJ databases">
        <authorList>
            <person name="Le Fleche-Mateos A."/>
        </authorList>
    </citation>
    <scope>NUCLEOTIDE SEQUENCE</scope>
    <source>
        <strain evidence="3">213</strain>
    </source>
</reference>
<evidence type="ECO:0000313" key="4">
    <source>
        <dbReference type="Proteomes" id="UP000192722"/>
    </source>
</evidence>
<dbReference type="SUPFAM" id="SSF51735">
    <property type="entry name" value="NAD(P)-binding Rossmann-fold domains"/>
    <property type="match status" value="1"/>
</dbReference>
<dbReference type="PRINTS" id="PR00081">
    <property type="entry name" value="GDHRDH"/>
</dbReference>
<evidence type="ECO:0000313" key="5">
    <source>
        <dbReference type="Proteomes" id="UP000705283"/>
    </source>
</evidence>
<protein>
    <submittedName>
        <fullName evidence="3">2-deoxy-D-gluconate 3-dehydrogenase</fullName>
    </submittedName>
    <submittedName>
        <fullName evidence="2">Glucose 1-dehydrogenase</fullName>
        <ecNumber evidence="2">1.1.1.47</ecNumber>
    </submittedName>
</protein>
<evidence type="ECO:0000313" key="3">
    <source>
        <dbReference type="EMBL" id="ORJ21747.1"/>
    </source>
</evidence>
<dbReference type="InterPro" id="IPR020904">
    <property type="entry name" value="Sc_DH/Rdtase_CS"/>
</dbReference>
<dbReference type="PROSITE" id="PS00061">
    <property type="entry name" value="ADH_SHORT"/>
    <property type="match status" value="1"/>
</dbReference>
<dbReference type="Gene3D" id="3.40.50.720">
    <property type="entry name" value="NAD(P)-binding Rossmann-like Domain"/>
    <property type="match status" value="1"/>
</dbReference>
<comment type="caution">
    <text evidence="2">The sequence shown here is derived from an EMBL/GenBank/DDBJ whole genome shotgun (WGS) entry which is preliminary data.</text>
</comment>
<reference evidence="2" key="3">
    <citation type="submission" date="2020-11" db="EMBL/GenBank/DDBJ databases">
        <authorList>
            <person name="Lee S.D."/>
        </authorList>
    </citation>
    <scope>NUCLEOTIDE SEQUENCE</scope>
    <source>
        <strain evidence="2">SAP-2</strain>
    </source>
</reference>
<dbReference type="EC" id="1.1.1.47" evidence="2"/>
<dbReference type="EMBL" id="MRWD01000015">
    <property type="protein sequence ID" value="ORJ21747.1"/>
    <property type="molecule type" value="Genomic_DNA"/>
</dbReference>
<evidence type="ECO:0000313" key="2">
    <source>
        <dbReference type="EMBL" id="MBF6638240.1"/>
    </source>
</evidence>
<dbReference type="InterPro" id="IPR002347">
    <property type="entry name" value="SDR_fam"/>
</dbReference>
<dbReference type="GO" id="GO:0047936">
    <property type="term" value="F:glucose 1-dehydrogenase [NAD(P)+] activity"/>
    <property type="evidence" value="ECO:0007669"/>
    <property type="project" value="UniProtKB-EC"/>
</dbReference>
<keyword evidence="2" id="KW-0560">Oxidoreductase</keyword>